<reference evidence="2 3" key="1">
    <citation type="submission" date="2018-05" db="EMBL/GenBank/DDBJ databases">
        <title>Genomic Encyclopedia of Type Strains, Phase IV (KMG-IV): sequencing the most valuable type-strain genomes for metagenomic binning, comparative biology and taxonomic classification.</title>
        <authorList>
            <person name="Goeker M."/>
        </authorList>
    </citation>
    <scope>NUCLEOTIDE SEQUENCE [LARGE SCALE GENOMIC DNA]</scope>
    <source>
        <strain evidence="2 3">DSM 45480</strain>
    </source>
</reference>
<dbReference type="Pfam" id="PF13672">
    <property type="entry name" value="PP2C_2"/>
    <property type="match status" value="1"/>
</dbReference>
<dbReference type="Gene3D" id="3.60.40.10">
    <property type="entry name" value="PPM-type phosphatase domain"/>
    <property type="match status" value="1"/>
</dbReference>
<evidence type="ECO:0000259" key="1">
    <source>
        <dbReference type="Pfam" id="PF13672"/>
    </source>
</evidence>
<dbReference type="Proteomes" id="UP000246005">
    <property type="component" value="Unassembled WGS sequence"/>
</dbReference>
<dbReference type="RefSeq" id="WP_109642331.1">
    <property type="nucleotide sequence ID" value="NZ_QGHB01000023.1"/>
</dbReference>
<dbReference type="InterPro" id="IPR036457">
    <property type="entry name" value="PPM-type-like_dom_sf"/>
</dbReference>
<evidence type="ECO:0000313" key="2">
    <source>
        <dbReference type="EMBL" id="PWK80694.1"/>
    </source>
</evidence>
<comment type="caution">
    <text evidence="2">The sequence shown here is derived from an EMBL/GenBank/DDBJ whole genome shotgun (WGS) entry which is preliminary data.</text>
</comment>
<sequence length="279" mass="30291">MRVSFATRAGSTDKPSEDFAAANPRVVLVLDGLSSPPELGSGCVHGTPWFVARLGTQILSEATCRWERPLADCVADAITAVAAAHADSCDLAHLGTPSSSVAVVREGQETLEYLAIFDSVIVFDGPAGPRVVTDLRADDYAREEHAETMRHRIGTREHQRAVTSLVAAQRPFRNQPGGYWVAAVTPDSARNAVTGTVARDSVDRLAVLSDGASCLVDDYDQVSWPEFMDLLAAEGPERIIDKVRAAEAGDREGVRWPRYKRSDDSTVVYGELERLGQRR</sequence>
<organism evidence="2 3">
    <name type="scientific">Lentzea atacamensis</name>
    <dbReference type="NCBI Taxonomy" id="531938"/>
    <lineage>
        <taxon>Bacteria</taxon>
        <taxon>Bacillati</taxon>
        <taxon>Actinomycetota</taxon>
        <taxon>Actinomycetes</taxon>
        <taxon>Pseudonocardiales</taxon>
        <taxon>Pseudonocardiaceae</taxon>
        <taxon>Lentzea</taxon>
    </lineage>
</organism>
<accession>A0A316HHP0</accession>
<dbReference type="InterPro" id="IPR001932">
    <property type="entry name" value="PPM-type_phosphatase-like_dom"/>
</dbReference>
<evidence type="ECO:0000313" key="3">
    <source>
        <dbReference type="Proteomes" id="UP000246005"/>
    </source>
</evidence>
<dbReference type="EMBL" id="QGHB01000023">
    <property type="protein sequence ID" value="PWK80694.1"/>
    <property type="molecule type" value="Genomic_DNA"/>
</dbReference>
<gene>
    <name evidence="2" type="ORF">C8D88_12358</name>
</gene>
<feature type="domain" description="PPM-type phosphatase" evidence="1">
    <location>
        <begin position="23"/>
        <end position="231"/>
    </location>
</feature>
<protein>
    <recommendedName>
        <fullName evidence="1">PPM-type phosphatase domain-containing protein</fullName>
    </recommendedName>
</protein>
<dbReference type="AlphaFoldDB" id="A0A316HHP0"/>
<proteinExistence type="predicted"/>
<name>A0A316HHP0_9PSEU</name>